<gene>
    <name evidence="2" type="ORF">OFUS_LOCUS6451</name>
</gene>
<evidence type="ECO:0000256" key="1">
    <source>
        <dbReference type="SAM" id="MobiDB-lite"/>
    </source>
</evidence>
<evidence type="ECO:0000313" key="2">
    <source>
        <dbReference type="EMBL" id="CAH1779664.1"/>
    </source>
</evidence>
<dbReference type="Gene3D" id="3.40.525.10">
    <property type="entry name" value="CRAL-TRIO lipid binding domain"/>
    <property type="match status" value="1"/>
</dbReference>
<dbReference type="PANTHER" id="PTHR10174">
    <property type="entry name" value="ALPHA-TOCOPHEROL TRANSFER PROTEIN-RELATED"/>
    <property type="match status" value="1"/>
</dbReference>
<evidence type="ECO:0000313" key="3">
    <source>
        <dbReference type="Proteomes" id="UP000749559"/>
    </source>
</evidence>
<dbReference type="Proteomes" id="UP000749559">
    <property type="component" value="Unassembled WGS sequence"/>
</dbReference>
<reference evidence="2" key="1">
    <citation type="submission" date="2022-03" db="EMBL/GenBank/DDBJ databases">
        <authorList>
            <person name="Martin C."/>
        </authorList>
    </citation>
    <scope>NUCLEOTIDE SEQUENCE</scope>
</reference>
<feature type="compositionally biased region" description="Basic and acidic residues" evidence="1">
    <location>
        <begin position="297"/>
        <end position="306"/>
    </location>
</feature>
<dbReference type="InterPro" id="IPR001251">
    <property type="entry name" value="CRAL-TRIO_dom"/>
</dbReference>
<dbReference type="GO" id="GO:1902936">
    <property type="term" value="F:phosphatidylinositol bisphosphate binding"/>
    <property type="evidence" value="ECO:0007669"/>
    <property type="project" value="TreeGrafter"/>
</dbReference>
<dbReference type="SUPFAM" id="SSF46938">
    <property type="entry name" value="CRAL/TRIO N-terminal domain"/>
    <property type="match status" value="1"/>
</dbReference>
<dbReference type="PANTHER" id="PTHR10174:SF224">
    <property type="entry name" value="RETINOL-BINDING PROTEIN PINTA"/>
    <property type="match status" value="1"/>
</dbReference>
<dbReference type="SMART" id="SM00516">
    <property type="entry name" value="SEC14"/>
    <property type="match status" value="1"/>
</dbReference>
<dbReference type="SMART" id="SM01100">
    <property type="entry name" value="CRAL_TRIO_N"/>
    <property type="match status" value="1"/>
</dbReference>
<comment type="caution">
    <text evidence="2">The sequence shown here is derived from an EMBL/GenBank/DDBJ whole genome shotgun (WGS) entry which is preliminary data.</text>
</comment>
<dbReference type="EMBL" id="CAIIXF020000003">
    <property type="protein sequence ID" value="CAH1779664.1"/>
    <property type="molecule type" value="Genomic_DNA"/>
</dbReference>
<feature type="region of interest" description="Disordered" evidence="1">
    <location>
        <begin position="296"/>
        <end position="323"/>
    </location>
</feature>
<protein>
    <submittedName>
        <fullName evidence="2">Uncharacterized protein</fullName>
    </submittedName>
</protein>
<dbReference type="Pfam" id="PF00650">
    <property type="entry name" value="CRAL_TRIO"/>
    <property type="match status" value="1"/>
</dbReference>
<organism evidence="2 3">
    <name type="scientific">Owenia fusiformis</name>
    <name type="common">Polychaete worm</name>
    <dbReference type="NCBI Taxonomy" id="6347"/>
    <lineage>
        <taxon>Eukaryota</taxon>
        <taxon>Metazoa</taxon>
        <taxon>Spiralia</taxon>
        <taxon>Lophotrochozoa</taxon>
        <taxon>Annelida</taxon>
        <taxon>Polychaeta</taxon>
        <taxon>Sedentaria</taxon>
        <taxon>Canalipalpata</taxon>
        <taxon>Sabellida</taxon>
        <taxon>Oweniida</taxon>
        <taxon>Oweniidae</taxon>
        <taxon>Owenia</taxon>
    </lineage>
</organism>
<dbReference type="GO" id="GO:0016020">
    <property type="term" value="C:membrane"/>
    <property type="evidence" value="ECO:0007669"/>
    <property type="project" value="TreeGrafter"/>
</dbReference>
<proteinExistence type="predicted"/>
<sequence>MTEWQTKIKDYLGEGTYECTLDDKVLKKAVKELNEDPKQRALQIEALREWVKRQPHLNSRTDDTFLLRFLRHAKFSQLKAQKTLDNFWTVRTVEGKGAPEWFKSMDPKDPKNEEILDLGMQIPLPGRDDQGRKVILVRSGGYDPYKHDFGAMMKTSFMMNDILLMDEENQVHGFVLLQDFTDFGLAHATNWNREIIGKAMKCWQDMYPTRNKGSNFYNTPTIFNALMEVFKLFMKEKSKKRMKFHWSSIESLHKEVPKRILPDYMGGEAGSLEELKKNWKAEVMANREELLLNGKYGVDESKRPNEDASLGGMQGSFRKLAVD</sequence>
<dbReference type="PRINTS" id="PR00180">
    <property type="entry name" value="CRETINALDHBP"/>
</dbReference>
<name>A0A8J1XSQ6_OWEFU</name>
<keyword evidence="3" id="KW-1185">Reference proteome</keyword>
<dbReference type="Gene3D" id="1.10.8.20">
    <property type="entry name" value="N-terminal domain of phosphatidylinositol transfer protein sec14p"/>
    <property type="match status" value="1"/>
</dbReference>
<dbReference type="AlphaFoldDB" id="A0A8J1XSQ6"/>
<dbReference type="InterPro" id="IPR036273">
    <property type="entry name" value="CRAL/TRIO_N_dom_sf"/>
</dbReference>
<dbReference type="OrthoDB" id="6682367at2759"/>
<accession>A0A8J1XSQ6</accession>
<dbReference type="CDD" id="cd00170">
    <property type="entry name" value="SEC14"/>
    <property type="match status" value="1"/>
</dbReference>
<dbReference type="SUPFAM" id="SSF52087">
    <property type="entry name" value="CRAL/TRIO domain"/>
    <property type="match status" value="1"/>
</dbReference>
<dbReference type="Gene3D" id="1.20.5.1200">
    <property type="entry name" value="Alpha-tocopherol transfer"/>
    <property type="match status" value="1"/>
</dbReference>
<dbReference type="PROSITE" id="PS50191">
    <property type="entry name" value="CRAL_TRIO"/>
    <property type="match status" value="1"/>
</dbReference>
<dbReference type="InterPro" id="IPR011074">
    <property type="entry name" value="CRAL/TRIO_N_dom"/>
</dbReference>
<dbReference type="InterPro" id="IPR036865">
    <property type="entry name" value="CRAL-TRIO_dom_sf"/>
</dbReference>